<evidence type="ECO:0000313" key="1">
    <source>
        <dbReference type="EMBL" id="NHO53081.1"/>
    </source>
</evidence>
<dbReference type="EMBL" id="WOTH01000005">
    <property type="protein sequence ID" value="NHO53081.1"/>
    <property type="molecule type" value="Genomic_DNA"/>
</dbReference>
<dbReference type="AlphaFoldDB" id="A0A967B6G5"/>
<name>A0A967B6G5_9PROT</name>
<dbReference type="Proteomes" id="UP000597459">
    <property type="component" value="Unassembled WGS sequence"/>
</dbReference>
<organism evidence="1 2">
    <name type="scientific">Acetobacter estunensis</name>
    <dbReference type="NCBI Taxonomy" id="104097"/>
    <lineage>
        <taxon>Bacteria</taxon>
        <taxon>Pseudomonadati</taxon>
        <taxon>Pseudomonadota</taxon>
        <taxon>Alphaproteobacteria</taxon>
        <taxon>Acetobacterales</taxon>
        <taxon>Acetobacteraceae</taxon>
        <taxon>Acetobacter</taxon>
    </lineage>
</organism>
<evidence type="ECO:0000313" key="2">
    <source>
        <dbReference type="Proteomes" id="UP000597459"/>
    </source>
</evidence>
<comment type="caution">
    <text evidence="1">The sequence shown here is derived from an EMBL/GenBank/DDBJ whole genome shotgun (WGS) entry which is preliminary data.</text>
</comment>
<sequence>MPRYHLSLTPIDNGLYSAMLMDTAMRWPIGFRTCRRTRIEGRAAIVGSSTDGLPGWELTVRPTSDGMFQADATDGRDWEIRFPECVLEQDGAGKRIDGWAEEAEIIEEKKGEAA</sequence>
<proteinExistence type="predicted"/>
<protein>
    <submittedName>
        <fullName evidence="1">Uncharacterized protein</fullName>
    </submittedName>
</protein>
<dbReference type="RefSeq" id="WP_166313231.1">
    <property type="nucleotide sequence ID" value="NZ_WOTH01000005.1"/>
</dbReference>
<keyword evidence="2" id="KW-1185">Reference proteome</keyword>
<reference evidence="1" key="1">
    <citation type="submission" date="2019-11" db="EMBL/GenBank/DDBJ databases">
        <title>Description of new Acetobacter species.</title>
        <authorList>
            <person name="Cleenwerck I."/>
            <person name="Sombolestani A.S."/>
        </authorList>
    </citation>
    <scope>NUCLEOTIDE SEQUENCE</scope>
    <source>
        <strain evidence="1">LMG 1626</strain>
    </source>
</reference>
<gene>
    <name evidence="1" type="ORF">GOB87_03775</name>
</gene>
<accession>A0A967B6G5</accession>